<name>A0A3D8YM02_STAPS</name>
<evidence type="ECO:0000313" key="3">
    <source>
        <dbReference type="Proteomes" id="UP000256409"/>
    </source>
</evidence>
<evidence type="ECO:0000259" key="1">
    <source>
        <dbReference type="Pfam" id="PF03496"/>
    </source>
</evidence>
<dbReference type="SUPFAM" id="SSF56399">
    <property type="entry name" value="ADP-ribosylation"/>
    <property type="match status" value="1"/>
</dbReference>
<reference evidence="3" key="1">
    <citation type="journal article" date="2018" name="Vet. Microbiol.">
        <title>Molecular epidemiology of methicillin-resistant staphylococci amongst veterinary personnel, personnel-owned pets, patients and the hospital environment of two companion animal veterinary hospitals.</title>
        <authorList>
            <person name="Worthing K.A."/>
            <person name="Brown J."/>
            <person name="Gerber L."/>
            <person name="Abraham S."/>
            <person name="Trott D."/>
            <person name="Norris J.M."/>
        </authorList>
    </citation>
    <scope>NUCLEOTIDE SEQUENCE [LARGE SCALE GENOMIC DNA]</scope>
    <source>
        <strain evidence="3">ST496-2</strain>
    </source>
</reference>
<gene>
    <name evidence="2" type="ORF">DV961_08325</name>
</gene>
<dbReference type="GO" id="GO:0005576">
    <property type="term" value="C:extracellular region"/>
    <property type="evidence" value="ECO:0007669"/>
    <property type="project" value="InterPro"/>
</dbReference>
<dbReference type="Pfam" id="PF03496">
    <property type="entry name" value="ADPrib_exo_Tox"/>
    <property type="match status" value="1"/>
</dbReference>
<dbReference type="Proteomes" id="UP000256409">
    <property type="component" value="Unassembled WGS sequence"/>
</dbReference>
<comment type="caution">
    <text evidence="2">The sequence shown here is derived from an EMBL/GenBank/DDBJ whole genome shotgun (WGS) entry which is preliminary data.</text>
</comment>
<accession>A0A3D8YM02</accession>
<evidence type="ECO:0000313" key="2">
    <source>
        <dbReference type="EMBL" id="REA81020.1"/>
    </source>
</evidence>
<feature type="non-terminal residue" evidence="2">
    <location>
        <position position="1"/>
    </location>
</feature>
<dbReference type="EMBL" id="QQPC01000054">
    <property type="protein sequence ID" value="REA81020.1"/>
    <property type="molecule type" value="Genomic_DNA"/>
</dbReference>
<feature type="domain" description="ADP ribosyltransferase" evidence="1">
    <location>
        <begin position="6"/>
        <end position="87"/>
    </location>
</feature>
<dbReference type="PROSITE" id="PS51996">
    <property type="entry name" value="TR_MART"/>
    <property type="match status" value="1"/>
</dbReference>
<proteinExistence type="predicted"/>
<dbReference type="AlphaFoldDB" id="A0A3D8YM02"/>
<organism evidence="2 3">
    <name type="scientific">Staphylococcus pseudintermedius</name>
    <dbReference type="NCBI Taxonomy" id="283734"/>
    <lineage>
        <taxon>Bacteria</taxon>
        <taxon>Bacillati</taxon>
        <taxon>Bacillota</taxon>
        <taxon>Bacilli</taxon>
        <taxon>Bacillales</taxon>
        <taxon>Staphylococcaceae</taxon>
        <taxon>Staphylococcus</taxon>
        <taxon>Staphylococcus intermedius group</taxon>
    </lineage>
</organism>
<protein>
    <recommendedName>
        <fullName evidence="1">ADP ribosyltransferase domain-containing protein</fullName>
    </recommendedName>
</protein>
<dbReference type="RefSeq" id="WP_220323358.1">
    <property type="nucleotide sequence ID" value="NZ_QQPC01000054.1"/>
</dbReference>
<dbReference type="InterPro" id="IPR003540">
    <property type="entry name" value="ADP-ribosyltransferase"/>
</dbReference>
<sequence>YRSIDISEYEYLIDNKKSNAFLSFTSTSIDKEVAENIDVRAKILKIDVPKGAKGAYLEFVSEFSEELEFLLDKNTRFKIISDNEATGVLHLEVLT</sequence>
<dbReference type="Gene3D" id="3.90.176.10">
    <property type="entry name" value="Toxin ADP-ribosyltransferase, Chain A, domain 1"/>
    <property type="match status" value="1"/>
</dbReference>